<dbReference type="EMBL" id="LAYY01000003">
    <property type="protein sequence ID" value="KKK39371.1"/>
    <property type="molecule type" value="Genomic_DNA"/>
</dbReference>
<name>A0A0M2T090_9BACI</name>
<accession>A0A0M2T090</accession>
<dbReference type="Pfam" id="PF06276">
    <property type="entry name" value="FhuF"/>
    <property type="match status" value="1"/>
</dbReference>
<dbReference type="GO" id="GO:0003824">
    <property type="term" value="F:catalytic activity"/>
    <property type="evidence" value="ECO:0007669"/>
    <property type="project" value="UniProtKB-ARBA"/>
</dbReference>
<keyword evidence="3" id="KW-1185">Reference proteome</keyword>
<protein>
    <recommendedName>
        <fullName evidence="1">Aerobactin siderophore biosynthesis IucA/IucC-like C-terminal domain-containing protein</fullName>
    </recommendedName>
</protein>
<dbReference type="Proteomes" id="UP000034166">
    <property type="component" value="Unassembled WGS sequence"/>
</dbReference>
<dbReference type="InterPro" id="IPR022770">
    <property type="entry name" value="IucA/IucC-like_C"/>
</dbReference>
<gene>
    <name evidence="2" type="ORF">WQ57_03840</name>
</gene>
<proteinExistence type="predicted"/>
<comment type="caution">
    <text evidence="2">The sequence shown here is derived from an EMBL/GenBank/DDBJ whole genome shotgun (WGS) entry which is preliminary data.</text>
</comment>
<reference evidence="2 3" key="1">
    <citation type="submission" date="2015-04" db="EMBL/GenBank/DDBJ databases">
        <title>Taxonomic description and genome sequence of Bacillus campisalis sp. nov., a novel member of the genus Bacillus isolated from solar saltern.</title>
        <authorList>
            <person name="Mathan Kumar R."/>
            <person name="Kaur G."/>
            <person name="Kumar A."/>
            <person name="Singh N.K."/>
            <person name="Kaur N."/>
            <person name="Kumar N."/>
            <person name="Mayilraj S."/>
        </authorList>
    </citation>
    <scope>NUCLEOTIDE SEQUENCE [LARGE SCALE GENOMIC DNA]</scope>
    <source>
        <strain evidence="2 3">SA2-6</strain>
    </source>
</reference>
<evidence type="ECO:0000313" key="2">
    <source>
        <dbReference type="EMBL" id="KKK39371.1"/>
    </source>
</evidence>
<evidence type="ECO:0000313" key="3">
    <source>
        <dbReference type="Proteomes" id="UP000034166"/>
    </source>
</evidence>
<feature type="domain" description="Aerobactin siderophore biosynthesis IucA/IucC-like C-terminal" evidence="1">
    <location>
        <begin position="115"/>
        <end position="186"/>
    </location>
</feature>
<sequence>MPTELTPQEREELSRFRYSPELKDRDKTNIRALLEEEELLSFLEVVKQEIQAPDLRVAASVFTKYFAFIPVIYLYTLSAWDKKLAVSLDQLWLQGNERDGKWLPEYFFQDVKVEKRAGEDRNAWRDEAIKHLFSEIVFPIVDQLSTKMHLSRYILWENISVYIFWLYRNILNPAEAPWAAEDFEFLIQKAPGHLFGPYDRNPLQLYHAEPEYLEEVNDYVYVRKTCCLTYMLGEKRTYCRTCPLYCRKFNKGKRNRNA</sequence>
<dbReference type="RefSeq" id="WP_046522406.1">
    <property type="nucleotide sequence ID" value="NZ_LAYY01000003.1"/>
</dbReference>
<dbReference type="AlphaFoldDB" id="A0A0M2T090"/>
<organism evidence="2 3">
    <name type="scientific">Mesobacillus campisalis</name>
    <dbReference type="NCBI Taxonomy" id="1408103"/>
    <lineage>
        <taxon>Bacteria</taxon>
        <taxon>Bacillati</taxon>
        <taxon>Bacillota</taxon>
        <taxon>Bacilli</taxon>
        <taxon>Bacillales</taxon>
        <taxon>Bacillaceae</taxon>
        <taxon>Mesobacillus</taxon>
    </lineage>
</organism>
<dbReference type="PATRIC" id="fig|1408103.3.peg.867"/>
<evidence type="ECO:0000259" key="1">
    <source>
        <dbReference type="Pfam" id="PF06276"/>
    </source>
</evidence>